<gene>
    <name evidence="4" type="ORF">FCN18_09300</name>
</gene>
<protein>
    <submittedName>
        <fullName evidence="4">NAD(P)H-dependent oxidoreductase</fullName>
    </submittedName>
</protein>
<dbReference type="Pfam" id="PF02525">
    <property type="entry name" value="Flavodoxin_2"/>
    <property type="match status" value="1"/>
</dbReference>
<evidence type="ECO:0000256" key="2">
    <source>
        <dbReference type="ARBA" id="ARBA00023002"/>
    </source>
</evidence>
<dbReference type="PANTHER" id="PTHR10204">
    <property type="entry name" value="NAD P H OXIDOREDUCTASE-RELATED"/>
    <property type="match status" value="1"/>
</dbReference>
<feature type="domain" description="Flavodoxin-like fold" evidence="3">
    <location>
        <begin position="11"/>
        <end position="213"/>
    </location>
</feature>
<comment type="caution">
    <text evidence="4">The sequence shown here is derived from an EMBL/GenBank/DDBJ whole genome shotgun (WGS) entry which is preliminary data.</text>
</comment>
<evidence type="ECO:0000313" key="4">
    <source>
        <dbReference type="EMBL" id="TKG71701.1"/>
    </source>
</evidence>
<sequence>MTITHPPKPGNALWIYAHPRRGSLNDHLFQAGTEALSQRYEVATSDLYAQSFDPVLTERDLGDLARRPGNLVELTGEAYARGDIPSDVRHEQAKLAAAELLVLQFPLWWYGPPAILKGWFDRVLMNGFAHGDLDPELGVPRRYGDGGLGGRKALIVVTAGEDERSIGPRGISGDIDSLLFPLTHGTLWYVGIEVLDLQVIHDADALDTAGADRQTKRLLDRLNNIDTEPARRFRRLRDGDYCGTRALREDLLPGRTDLGIHLAHDG</sequence>
<dbReference type="InterPro" id="IPR029039">
    <property type="entry name" value="Flavoprotein-like_sf"/>
</dbReference>
<dbReference type="EMBL" id="SWMS01000004">
    <property type="protein sequence ID" value="TKG71701.1"/>
    <property type="molecule type" value="Genomic_DNA"/>
</dbReference>
<keyword evidence="2" id="KW-0560">Oxidoreductase</keyword>
<dbReference type="Proteomes" id="UP000309992">
    <property type="component" value="Unassembled WGS sequence"/>
</dbReference>
<name>A0ABY2S8B6_9PSEU</name>
<keyword evidence="5" id="KW-1185">Reference proteome</keyword>
<dbReference type="PANTHER" id="PTHR10204:SF34">
    <property type="entry name" value="NAD(P)H DEHYDROGENASE [QUINONE] 1 ISOFORM 1"/>
    <property type="match status" value="1"/>
</dbReference>
<dbReference type="SUPFAM" id="SSF52218">
    <property type="entry name" value="Flavoproteins"/>
    <property type="match status" value="1"/>
</dbReference>
<accession>A0ABY2S8B6</accession>
<dbReference type="InterPro" id="IPR051545">
    <property type="entry name" value="NAD(P)H_dehydrogenase_qn"/>
</dbReference>
<proteinExistence type="inferred from homology"/>
<dbReference type="InterPro" id="IPR003680">
    <property type="entry name" value="Flavodoxin_fold"/>
</dbReference>
<evidence type="ECO:0000256" key="1">
    <source>
        <dbReference type="ARBA" id="ARBA00006252"/>
    </source>
</evidence>
<comment type="similarity">
    <text evidence="1">Belongs to the NAD(P)H dehydrogenase (quinone) family.</text>
</comment>
<dbReference type="RefSeq" id="WP_137094485.1">
    <property type="nucleotide sequence ID" value="NZ_SWMS01000004.1"/>
</dbReference>
<evidence type="ECO:0000313" key="5">
    <source>
        <dbReference type="Proteomes" id="UP000309992"/>
    </source>
</evidence>
<reference evidence="4 5" key="1">
    <citation type="journal article" date="2015" name="Antonie Van Leeuwenhoek">
        <title>Prauserella endophytica sp. nov., an endophytic actinobacterium isolated from Tamarix taklamakanensis.</title>
        <authorList>
            <person name="Liu J.M."/>
            <person name="Habden X."/>
            <person name="Guo L."/>
            <person name="Tuo L."/>
            <person name="Jiang Z.K."/>
            <person name="Liu S.W."/>
            <person name="Liu X.F."/>
            <person name="Chen L."/>
            <person name="Li R.F."/>
            <person name="Zhang Y.Q."/>
            <person name="Sun C.H."/>
        </authorList>
    </citation>
    <scope>NUCLEOTIDE SEQUENCE [LARGE SCALE GENOMIC DNA]</scope>
    <source>
        <strain evidence="4 5">CGMCC 4.7182</strain>
    </source>
</reference>
<dbReference type="Gene3D" id="3.40.50.360">
    <property type="match status" value="1"/>
</dbReference>
<organism evidence="4 5">
    <name type="scientific">Prauserella endophytica</name>
    <dbReference type="NCBI Taxonomy" id="1592324"/>
    <lineage>
        <taxon>Bacteria</taxon>
        <taxon>Bacillati</taxon>
        <taxon>Actinomycetota</taxon>
        <taxon>Actinomycetes</taxon>
        <taxon>Pseudonocardiales</taxon>
        <taxon>Pseudonocardiaceae</taxon>
        <taxon>Prauserella</taxon>
        <taxon>Prauserella coralliicola group</taxon>
    </lineage>
</organism>
<evidence type="ECO:0000259" key="3">
    <source>
        <dbReference type="Pfam" id="PF02525"/>
    </source>
</evidence>